<comment type="caution">
    <text evidence="2">The sequence shown here is derived from an EMBL/GenBank/DDBJ whole genome shotgun (WGS) entry which is preliminary data.</text>
</comment>
<dbReference type="InterPro" id="IPR012349">
    <property type="entry name" value="Split_barrel_FMN-bd"/>
</dbReference>
<evidence type="ECO:0000313" key="2">
    <source>
        <dbReference type="EMBL" id="MBJ6724037.1"/>
    </source>
</evidence>
<dbReference type="Pfam" id="PF01243">
    <property type="entry name" value="PNPOx_N"/>
    <property type="match status" value="1"/>
</dbReference>
<dbReference type="SUPFAM" id="SSF50475">
    <property type="entry name" value="FMN-binding split barrel"/>
    <property type="match status" value="1"/>
</dbReference>
<protein>
    <submittedName>
        <fullName evidence="2">Pyridoxamine 5'-phosphate oxidase family protein</fullName>
    </submittedName>
</protein>
<dbReference type="InterPro" id="IPR011576">
    <property type="entry name" value="Pyridox_Oxase_N"/>
</dbReference>
<proteinExistence type="predicted"/>
<dbReference type="PANTHER" id="PTHR40660:SF1">
    <property type="entry name" value="5'-PHOSPHATE OXIDASE PUTATIVE DOMAIN-CONTAINING PROTEIN-RELATED"/>
    <property type="match status" value="1"/>
</dbReference>
<evidence type="ECO:0000313" key="3">
    <source>
        <dbReference type="Proteomes" id="UP000636888"/>
    </source>
</evidence>
<dbReference type="PANTHER" id="PTHR40660">
    <property type="entry name" value="5'-PHOSPHATE OXIDASE PUTATIVE DOMAIN-CONTAINING PROTEIN-RELATED"/>
    <property type="match status" value="1"/>
</dbReference>
<accession>A0A8J7IWR0</accession>
<evidence type="ECO:0000259" key="1">
    <source>
        <dbReference type="Pfam" id="PF01243"/>
    </source>
</evidence>
<dbReference type="Proteomes" id="UP000636888">
    <property type="component" value="Unassembled WGS sequence"/>
</dbReference>
<dbReference type="RefSeq" id="WP_199382875.1">
    <property type="nucleotide sequence ID" value="NZ_JAEMHM010000003.1"/>
</dbReference>
<reference evidence="2" key="1">
    <citation type="submission" date="2020-12" db="EMBL/GenBank/DDBJ databases">
        <title>Geomonas sp. Red875, isolated from river sediment.</title>
        <authorList>
            <person name="Xu Z."/>
            <person name="Zhang Z."/>
            <person name="Masuda Y."/>
            <person name="Itoh H."/>
            <person name="Senoo K."/>
        </authorList>
    </citation>
    <scope>NUCLEOTIDE SEQUENCE</scope>
    <source>
        <strain evidence="2">Red875</strain>
    </source>
</reference>
<gene>
    <name evidence="2" type="ORF">JFN93_04885</name>
</gene>
<dbReference type="AlphaFoldDB" id="A0A8J7IWR0"/>
<name>A0A8J7IWR0_9BACT</name>
<keyword evidence="3" id="KW-1185">Reference proteome</keyword>
<dbReference type="Gene3D" id="2.30.110.10">
    <property type="entry name" value="Electron Transport, Fmn-binding Protein, Chain A"/>
    <property type="match status" value="1"/>
</dbReference>
<feature type="domain" description="Pyridoxamine 5'-phosphate oxidase N-terminal" evidence="1">
    <location>
        <begin position="2"/>
        <end position="94"/>
    </location>
</feature>
<organism evidence="2 3">
    <name type="scientific">Geomesophilobacter sediminis</name>
    <dbReference type="NCBI Taxonomy" id="2798584"/>
    <lineage>
        <taxon>Bacteria</taxon>
        <taxon>Pseudomonadati</taxon>
        <taxon>Thermodesulfobacteriota</taxon>
        <taxon>Desulfuromonadia</taxon>
        <taxon>Geobacterales</taxon>
        <taxon>Geobacteraceae</taxon>
        <taxon>Geomesophilobacter</taxon>
    </lineage>
</organism>
<dbReference type="EMBL" id="JAEMHM010000003">
    <property type="protein sequence ID" value="MBJ6724037.1"/>
    <property type="molecule type" value="Genomic_DNA"/>
</dbReference>
<sequence length="130" mass="13975">MLTESMKKMVETVHHAFVASSGADGMPHLAAAEAVSVPDLQRLRFEAWFCPTTLRNVSVNPIVAVAVADPASGQGFQFVGRVETVEETAMMDGFLPDEPPGMPQVETRMTVLVECVMEFTAGAHTDQPLG</sequence>